<dbReference type="InterPro" id="IPR036291">
    <property type="entry name" value="NAD(P)-bd_dom_sf"/>
</dbReference>
<protein>
    <submittedName>
        <fullName evidence="5">Decarboxylating 6-phosphogluconate dehydrogenase</fullName>
    </submittedName>
</protein>
<dbReference type="EMBL" id="CP042392">
    <property type="protein sequence ID" value="QEA52089.1"/>
    <property type="molecule type" value="Genomic_DNA"/>
</dbReference>
<evidence type="ECO:0000256" key="2">
    <source>
        <dbReference type="ARBA" id="ARBA00023002"/>
    </source>
</evidence>
<dbReference type="Gene3D" id="3.40.50.720">
    <property type="entry name" value="NAD(P)-binding Rossmann-like Domain"/>
    <property type="match status" value="1"/>
</dbReference>
<dbReference type="SMART" id="SM01350">
    <property type="entry name" value="6PGD"/>
    <property type="match status" value="1"/>
</dbReference>
<evidence type="ECO:0000256" key="1">
    <source>
        <dbReference type="ARBA" id="ARBA00008419"/>
    </source>
</evidence>
<gene>
    <name evidence="5" type="primary">gnd</name>
    <name evidence="5" type="ORF">FGL77_01305</name>
</gene>
<dbReference type="GO" id="GO:0050661">
    <property type="term" value="F:NADP binding"/>
    <property type="evidence" value="ECO:0007669"/>
    <property type="project" value="InterPro"/>
</dbReference>
<dbReference type="NCBIfam" id="NF007161">
    <property type="entry name" value="PRK09599.1"/>
    <property type="match status" value="1"/>
</dbReference>
<keyword evidence="3" id="KW-0311">Gluconate utilization</keyword>
<dbReference type="PANTHER" id="PTHR11811">
    <property type="entry name" value="6-PHOSPHOGLUCONATE DEHYDROGENASE"/>
    <property type="match status" value="1"/>
</dbReference>
<dbReference type="InterPro" id="IPR006115">
    <property type="entry name" value="6PGDH_NADP-bd"/>
</dbReference>
<evidence type="ECO:0000259" key="4">
    <source>
        <dbReference type="SMART" id="SM01350"/>
    </source>
</evidence>
<dbReference type="InterPro" id="IPR013328">
    <property type="entry name" value="6PGD_dom2"/>
</dbReference>
<organism evidence="5 6">
    <name type="scientific">Loigolactobacillus coryniformis</name>
    <dbReference type="NCBI Taxonomy" id="1610"/>
    <lineage>
        <taxon>Bacteria</taxon>
        <taxon>Bacillati</taxon>
        <taxon>Bacillota</taxon>
        <taxon>Bacilli</taxon>
        <taxon>Lactobacillales</taxon>
        <taxon>Lactobacillaceae</taxon>
        <taxon>Loigolactobacillus</taxon>
    </lineage>
</organism>
<dbReference type="InterPro" id="IPR006114">
    <property type="entry name" value="6PGDH_C"/>
</dbReference>
<evidence type="ECO:0000313" key="6">
    <source>
        <dbReference type="Proteomes" id="UP000321772"/>
    </source>
</evidence>
<dbReference type="GO" id="GO:0004616">
    <property type="term" value="F:phosphogluconate dehydrogenase (decarboxylating) activity"/>
    <property type="evidence" value="ECO:0007669"/>
    <property type="project" value="InterPro"/>
</dbReference>
<dbReference type="AlphaFoldDB" id="A0A5B8TI32"/>
<proteinExistence type="inferred from homology"/>
<dbReference type="InterPro" id="IPR006183">
    <property type="entry name" value="Pgluconate_DH"/>
</dbReference>
<dbReference type="InterPro" id="IPR008927">
    <property type="entry name" value="6-PGluconate_DH-like_C_sf"/>
</dbReference>
<dbReference type="Pfam" id="PF03446">
    <property type="entry name" value="NAD_binding_2"/>
    <property type="match status" value="1"/>
</dbReference>
<accession>A0A5B8TI32</accession>
<dbReference type="GO" id="GO:0019521">
    <property type="term" value="P:D-gluconate metabolic process"/>
    <property type="evidence" value="ECO:0007669"/>
    <property type="project" value="UniProtKB-KW"/>
</dbReference>
<evidence type="ECO:0000256" key="3">
    <source>
        <dbReference type="ARBA" id="ARBA00023064"/>
    </source>
</evidence>
<sequence>MHLILEKYFRILQSITFTKEGRNMKLGMIGLGKMGLNLVTNLQNHDHQVIAYDLDETARAQAAKVGAQPASDTTELIAQLATPRIIWVMVPAGKITQSVITELSQQLSAGDIVIDGGNSFYRDSIAHSELLATKGINFFDVGTSGGMAGALNGGNFMIGGDQDLFKTIEPIFQSIAAPAGYLYTGAVGSGHYLKMIHNGIEYGMMQAIAEGFDVLEHSEYKYDHAAVADMWNHGSVIRSWLMELAAAAFKEDPGLKHLQGKMYSSGEGKWTLEEAIRLQVPTPVIAASLMNRYRSLEDDTYTGKVVAALRNQFGGHAVDKK</sequence>
<dbReference type="Gene3D" id="1.10.1040.10">
    <property type="entry name" value="N-(1-d-carboxylethyl)-l-norvaline Dehydrogenase, domain 2"/>
    <property type="match status" value="1"/>
</dbReference>
<dbReference type="SUPFAM" id="SSF51735">
    <property type="entry name" value="NAD(P)-binding Rossmann-fold domains"/>
    <property type="match status" value="1"/>
</dbReference>
<dbReference type="PRINTS" id="PR00076">
    <property type="entry name" value="6PGDHDRGNASE"/>
</dbReference>
<dbReference type="GO" id="GO:0006098">
    <property type="term" value="P:pentose-phosphate shunt"/>
    <property type="evidence" value="ECO:0007669"/>
    <property type="project" value="InterPro"/>
</dbReference>
<comment type="similarity">
    <text evidence="1">Belongs to the 6-phosphogluconate dehydrogenase family.</text>
</comment>
<dbReference type="Proteomes" id="UP000321772">
    <property type="component" value="Chromosome"/>
</dbReference>
<dbReference type="Pfam" id="PF00393">
    <property type="entry name" value="6PGD"/>
    <property type="match status" value="1"/>
</dbReference>
<dbReference type="InterPro" id="IPR004849">
    <property type="entry name" value="6DGDH_YqeC"/>
</dbReference>
<dbReference type="NCBIfam" id="TIGR00872">
    <property type="entry name" value="gnd_rel"/>
    <property type="match status" value="1"/>
</dbReference>
<name>A0A5B8TI32_9LACO</name>
<feature type="domain" description="6-phosphogluconate dehydrogenase C-terminal" evidence="4">
    <location>
        <begin position="190"/>
        <end position="321"/>
    </location>
</feature>
<keyword evidence="2" id="KW-0560">Oxidoreductase</keyword>
<reference evidence="5 6" key="1">
    <citation type="submission" date="2019-06" db="EMBL/GenBank/DDBJ databases">
        <title>Genome analyses of bacteria isolated from kimchi.</title>
        <authorList>
            <person name="Lee S."/>
            <person name="Ahn S."/>
            <person name="Roh S."/>
        </authorList>
    </citation>
    <scope>NUCLEOTIDE SEQUENCE [LARGE SCALE GENOMIC DNA]</scope>
    <source>
        <strain evidence="5 6">CBA3616</strain>
    </source>
</reference>
<evidence type="ECO:0000313" key="5">
    <source>
        <dbReference type="EMBL" id="QEA52089.1"/>
    </source>
</evidence>
<dbReference type="SUPFAM" id="SSF48179">
    <property type="entry name" value="6-phosphogluconate dehydrogenase C-terminal domain-like"/>
    <property type="match status" value="1"/>
</dbReference>